<reference evidence="3 4" key="1">
    <citation type="submission" date="2020-03" db="EMBL/GenBank/DDBJ databases">
        <title>Draft Genome Sequence of Cudoniella acicularis.</title>
        <authorList>
            <person name="Buettner E."/>
            <person name="Kellner H."/>
        </authorList>
    </citation>
    <scope>NUCLEOTIDE SEQUENCE [LARGE SCALE GENOMIC DNA]</scope>
    <source>
        <strain evidence="3 4">DSM 108380</strain>
    </source>
</reference>
<organism evidence="3 4">
    <name type="scientific">Cudoniella acicularis</name>
    <dbReference type="NCBI Taxonomy" id="354080"/>
    <lineage>
        <taxon>Eukaryota</taxon>
        <taxon>Fungi</taxon>
        <taxon>Dikarya</taxon>
        <taxon>Ascomycota</taxon>
        <taxon>Pezizomycotina</taxon>
        <taxon>Leotiomycetes</taxon>
        <taxon>Helotiales</taxon>
        <taxon>Tricladiaceae</taxon>
        <taxon>Cudoniella</taxon>
    </lineage>
</organism>
<comment type="caution">
    <text evidence="3">The sequence shown here is derived from an EMBL/GenBank/DDBJ whole genome shotgun (WGS) entry which is preliminary data.</text>
</comment>
<dbReference type="GO" id="GO:0003729">
    <property type="term" value="F:mRNA binding"/>
    <property type="evidence" value="ECO:0007669"/>
    <property type="project" value="InterPro"/>
</dbReference>
<evidence type="ECO:0000256" key="2">
    <source>
        <dbReference type="SAM" id="MobiDB-lite"/>
    </source>
</evidence>
<evidence type="ECO:0000313" key="3">
    <source>
        <dbReference type="EMBL" id="KAF4627790.1"/>
    </source>
</evidence>
<feature type="region of interest" description="Disordered" evidence="2">
    <location>
        <begin position="1"/>
        <end position="32"/>
    </location>
</feature>
<protein>
    <submittedName>
        <fullName evidence="3">Uncharacterized protein</fullName>
    </submittedName>
</protein>
<dbReference type="GO" id="GO:0005685">
    <property type="term" value="C:U1 snRNP"/>
    <property type="evidence" value="ECO:0007669"/>
    <property type="project" value="InterPro"/>
</dbReference>
<accession>A0A8H4RF92</accession>
<gene>
    <name evidence="3" type="ORF">G7Y89_g10363</name>
</gene>
<comment type="similarity">
    <text evidence="1">Belongs to the Luc7 family.</text>
</comment>
<evidence type="ECO:0000256" key="1">
    <source>
        <dbReference type="ARBA" id="ARBA00005655"/>
    </source>
</evidence>
<dbReference type="InterPro" id="IPR004882">
    <property type="entry name" value="Luc7-rel"/>
</dbReference>
<dbReference type="PANTHER" id="PTHR12375">
    <property type="entry name" value="RNA-BINDING PROTEIN LUC7-RELATED"/>
    <property type="match status" value="1"/>
</dbReference>
<keyword evidence="4" id="KW-1185">Reference proteome</keyword>
<dbReference type="Proteomes" id="UP000566819">
    <property type="component" value="Unassembled WGS sequence"/>
</dbReference>
<dbReference type="Pfam" id="PF03194">
    <property type="entry name" value="LUC7"/>
    <property type="match status" value="1"/>
</dbReference>
<proteinExistence type="inferred from homology"/>
<dbReference type="GO" id="GO:0006376">
    <property type="term" value="P:mRNA splice site recognition"/>
    <property type="evidence" value="ECO:0007669"/>
    <property type="project" value="InterPro"/>
</dbReference>
<feature type="region of interest" description="Disordered" evidence="2">
    <location>
        <begin position="262"/>
        <end position="286"/>
    </location>
</feature>
<feature type="compositionally biased region" description="Gly residues" evidence="2">
    <location>
        <begin position="298"/>
        <end position="311"/>
    </location>
</feature>
<dbReference type="AlphaFoldDB" id="A0A8H4RF92"/>
<feature type="compositionally biased region" description="Basic residues" evidence="2">
    <location>
        <begin position="312"/>
        <end position="321"/>
    </location>
</feature>
<feature type="region of interest" description="Disordered" evidence="2">
    <location>
        <begin position="298"/>
        <end position="321"/>
    </location>
</feature>
<dbReference type="EMBL" id="JAAMPI010000910">
    <property type="protein sequence ID" value="KAF4627790.1"/>
    <property type="molecule type" value="Genomic_DNA"/>
</dbReference>
<evidence type="ECO:0000313" key="4">
    <source>
        <dbReference type="Proteomes" id="UP000566819"/>
    </source>
</evidence>
<name>A0A8H4RF92_9HELO</name>
<sequence length="321" mass="35908">MEELESRNLVPRPPPQLSSSTPRNQHRDTQSMAAEQRKLLEQLMGAGASSRSAQLSITDPKVCRSYLVGTCPHDLFTNTKQDLGPCPKVHSEPLKTEYEGASSTEKQKWGFEYDYMRDLQKYIDECNRRIDVAQRRLEKTPDEIRQTNALLKQISDLSKSIETGLMEIQVLGEQSEVSRAYEEFFRIRQAMQTKGDKERELKALSDTSGPSGHQKLQVCDVCGAYLSRLDNDRRLADHFYGKMHLGYAQMRKTYEAFPKELRGRNRPPMQDDGDHSPAARGGYDGGYGDGGYGGRGGFGGRGGGGRGGGFRGRGRGFRGGW</sequence>
<dbReference type="OrthoDB" id="153872at2759"/>